<evidence type="ECO:0000313" key="10">
    <source>
        <dbReference type="Proteomes" id="UP000533429"/>
    </source>
</evidence>
<evidence type="ECO:0000256" key="6">
    <source>
        <dbReference type="PROSITE-ProRule" id="PRU00278"/>
    </source>
</evidence>
<dbReference type="InterPro" id="IPR050280">
    <property type="entry name" value="OMP_Chaperone_SurA"/>
</dbReference>
<dbReference type="InterPro" id="IPR027304">
    <property type="entry name" value="Trigger_fact/SurA_dom_sf"/>
</dbReference>
<dbReference type="Proteomes" id="UP000533429">
    <property type="component" value="Unassembled WGS sequence"/>
</dbReference>
<dbReference type="PROSITE" id="PS50198">
    <property type="entry name" value="PPIC_PPIASE_2"/>
    <property type="match status" value="1"/>
</dbReference>
<evidence type="ECO:0000256" key="1">
    <source>
        <dbReference type="ARBA" id="ARBA00022729"/>
    </source>
</evidence>
<dbReference type="GO" id="GO:0003755">
    <property type="term" value="F:peptidyl-prolyl cis-trans isomerase activity"/>
    <property type="evidence" value="ECO:0007669"/>
    <property type="project" value="UniProtKB-KW"/>
</dbReference>
<feature type="signal peptide" evidence="7">
    <location>
        <begin position="1"/>
        <end position="22"/>
    </location>
</feature>
<dbReference type="AlphaFoldDB" id="A0A850R0J8"/>
<dbReference type="PANTHER" id="PTHR47637:SF1">
    <property type="entry name" value="CHAPERONE SURA"/>
    <property type="match status" value="1"/>
</dbReference>
<evidence type="ECO:0000259" key="8">
    <source>
        <dbReference type="PROSITE" id="PS50198"/>
    </source>
</evidence>
<accession>A0A850R0J8</accession>
<keyword evidence="5 6" id="KW-0413">Isomerase</keyword>
<dbReference type="SUPFAM" id="SSF109998">
    <property type="entry name" value="Triger factor/SurA peptide-binding domain-like"/>
    <property type="match status" value="1"/>
</dbReference>
<dbReference type="InterPro" id="IPR046357">
    <property type="entry name" value="PPIase_dom_sf"/>
</dbReference>
<protein>
    <submittedName>
        <fullName evidence="9">Peptidylprolyl isomerase</fullName>
    </submittedName>
</protein>
<evidence type="ECO:0000256" key="2">
    <source>
        <dbReference type="ARBA" id="ARBA00022764"/>
    </source>
</evidence>
<keyword evidence="1 7" id="KW-0732">Signal</keyword>
<keyword evidence="4" id="KW-0143">Chaperone</keyword>
<gene>
    <name evidence="9" type="ORF">HWA77_10555</name>
</gene>
<dbReference type="Pfam" id="PF13616">
    <property type="entry name" value="Rotamase_3"/>
    <property type="match status" value="1"/>
</dbReference>
<keyword evidence="3 6" id="KW-0697">Rotamase</keyword>
<reference evidence="9 10" key="1">
    <citation type="submission" date="2020-06" db="EMBL/GenBank/DDBJ databases">
        <title>Photobacterium damselae subsp. damselae comparative genomics.</title>
        <authorList>
            <person name="Osorio C.R."/>
        </authorList>
    </citation>
    <scope>NUCLEOTIDE SEQUENCE [LARGE SCALE GENOMIC DNA]</scope>
    <source>
        <strain evidence="9 10">TW250/03</strain>
    </source>
</reference>
<dbReference type="EMBL" id="JABXOR010000665">
    <property type="protein sequence ID" value="NVP00651.1"/>
    <property type="molecule type" value="Genomic_DNA"/>
</dbReference>
<dbReference type="InterPro" id="IPR015391">
    <property type="entry name" value="SurA_N"/>
</dbReference>
<name>A0A850R0J8_PHODD</name>
<evidence type="ECO:0000256" key="7">
    <source>
        <dbReference type="SAM" id="SignalP"/>
    </source>
</evidence>
<feature type="domain" description="PpiC" evidence="8">
    <location>
        <begin position="173"/>
        <end position="260"/>
    </location>
</feature>
<evidence type="ECO:0000313" key="9">
    <source>
        <dbReference type="EMBL" id="NVP00651.1"/>
    </source>
</evidence>
<dbReference type="Pfam" id="PF09312">
    <property type="entry name" value="SurA_N"/>
    <property type="match status" value="1"/>
</dbReference>
<proteinExistence type="predicted"/>
<organism evidence="9 10">
    <name type="scientific">Photobacterium damselae subsp. damselae</name>
    <name type="common">Listonella damsela</name>
    <dbReference type="NCBI Taxonomy" id="85581"/>
    <lineage>
        <taxon>Bacteria</taxon>
        <taxon>Pseudomonadati</taxon>
        <taxon>Pseudomonadota</taxon>
        <taxon>Gammaproteobacteria</taxon>
        <taxon>Vibrionales</taxon>
        <taxon>Vibrionaceae</taxon>
        <taxon>Photobacterium</taxon>
    </lineage>
</organism>
<keyword evidence="2" id="KW-0574">Periplasm</keyword>
<evidence type="ECO:0000256" key="5">
    <source>
        <dbReference type="ARBA" id="ARBA00023235"/>
    </source>
</evidence>
<evidence type="ECO:0000256" key="4">
    <source>
        <dbReference type="ARBA" id="ARBA00023186"/>
    </source>
</evidence>
<dbReference type="Gene3D" id="1.10.4030.10">
    <property type="entry name" value="Porin chaperone SurA, peptide-binding domain"/>
    <property type="match status" value="1"/>
</dbReference>
<comment type="caution">
    <text evidence="9">The sequence shown here is derived from an EMBL/GenBank/DDBJ whole genome shotgun (WGS) entry which is preliminary data.</text>
</comment>
<dbReference type="InterPro" id="IPR000297">
    <property type="entry name" value="PPIase_PpiC"/>
</dbReference>
<sequence>MKKWKSSLLALAIMGASASSFAAPQELNKIVTTVNDSVILQSDVSNMLKTVHLNAAGHDQPLPPENILRQQVMDQLIMETLQVQQAKQMGIRIDDSQLEQAIGQIAKERNMSIDQLRQQLAQYGISFADFRDQIRRDLMASEARTAIVRRRINILPQEVENLAQQLGQQTQQNTEYNISQIQIRVDENASKAERDAAKEEADKLVKDLNDGADFAKLAYTYSKGPKALKGGEWGWMSKEEMPTIFADQIKNNGKGAIIGP</sequence>
<dbReference type="SUPFAM" id="SSF54534">
    <property type="entry name" value="FKBP-like"/>
    <property type="match status" value="1"/>
</dbReference>
<dbReference type="Gene3D" id="3.10.50.40">
    <property type="match status" value="1"/>
</dbReference>
<feature type="non-terminal residue" evidence="9">
    <location>
        <position position="260"/>
    </location>
</feature>
<evidence type="ECO:0000256" key="3">
    <source>
        <dbReference type="ARBA" id="ARBA00023110"/>
    </source>
</evidence>
<feature type="chain" id="PRO_5032687973" evidence="7">
    <location>
        <begin position="23"/>
        <end position="260"/>
    </location>
</feature>
<dbReference type="PANTHER" id="PTHR47637">
    <property type="entry name" value="CHAPERONE SURA"/>
    <property type="match status" value="1"/>
</dbReference>